<evidence type="ECO:0000313" key="3">
    <source>
        <dbReference type="EMBL" id="PBD19569.1"/>
    </source>
</evidence>
<dbReference type="OrthoDB" id="9800596at2"/>
<reference evidence="2" key="3">
    <citation type="submission" date="2024-05" db="EMBL/GenBank/DDBJ databases">
        <title>Yangia mangrovi SAOS 153D genome.</title>
        <authorList>
            <person name="Verma A."/>
            <person name="Pal Y."/>
            <person name="Sundharam S."/>
            <person name="Bisht B."/>
            <person name="Srinivasan K."/>
        </authorList>
    </citation>
    <scope>NUCLEOTIDE SEQUENCE</scope>
    <source>
        <strain evidence="2">SAOS 153D</strain>
    </source>
</reference>
<reference evidence="3" key="1">
    <citation type="submission" date="2017-09" db="EMBL/GenBank/DDBJ databases">
        <title>Yangia sp. SAOS 153D whole genome sequencing.</title>
        <authorList>
            <person name="Verma A."/>
            <person name="Krishnamurthi S."/>
        </authorList>
    </citation>
    <scope>NUCLEOTIDE SEQUENCE [LARGE SCALE GENOMIC DNA]</scope>
    <source>
        <strain evidence="3">SAOS 153D</strain>
    </source>
</reference>
<dbReference type="AlphaFoldDB" id="A0A2A3JYN9"/>
<dbReference type="EMBL" id="NTHN01000119">
    <property type="protein sequence ID" value="PBD19569.1"/>
    <property type="molecule type" value="Genomic_DNA"/>
</dbReference>
<accession>A0A2A3JYN9</accession>
<evidence type="ECO:0000256" key="1">
    <source>
        <dbReference type="PROSITE-ProRule" id="PRU00489"/>
    </source>
</evidence>
<evidence type="ECO:0000313" key="4">
    <source>
        <dbReference type="Proteomes" id="UP000217448"/>
    </source>
</evidence>
<dbReference type="EMBL" id="NTHN02000020">
    <property type="protein sequence ID" value="MCT4371029.1"/>
    <property type="molecule type" value="Genomic_DNA"/>
</dbReference>
<dbReference type="Pfam" id="PF05063">
    <property type="entry name" value="MT-A70"/>
    <property type="match status" value="1"/>
</dbReference>
<keyword evidence="4" id="KW-1185">Reference proteome</keyword>
<organism evidence="3">
    <name type="scientific">Alloyangia mangrovi</name>
    <dbReference type="NCBI Taxonomy" id="1779329"/>
    <lineage>
        <taxon>Bacteria</taxon>
        <taxon>Pseudomonadati</taxon>
        <taxon>Pseudomonadota</taxon>
        <taxon>Alphaproteobacteria</taxon>
        <taxon>Rhodobacterales</taxon>
        <taxon>Roseobacteraceae</taxon>
        <taxon>Alloyangia</taxon>
    </lineage>
</organism>
<gene>
    <name evidence="2" type="ORF">CLG85_012155</name>
    <name evidence="3" type="ORF">CLG85_08630</name>
</gene>
<dbReference type="InterPro" id="IPR007757">
    <property type="entry name" value="MT-A70-like"/>
</dbReference>
<name>A0A2A3JYN9_9RHOB</name>
<protein>
    <submittedName>
        <fullName evidence="3">S-adenosylmethionine-binding protein</fullName>
    </submittedName>
</protein>
<comment type="similarity">
    <text evidence="1">Belongs to the MT-A70-like family.</text>
</comment>
<comment type="caution">
    <text evidence="3">The sequence shown here is derived from an EMBL/GenBank/DDBJ whole genome shotgun (WGS) entry which is preliminary data.</text>
</comment>
<dbReference type="Proteomes" id="UP000217448">
    <property type="component" value="Unassembled WGS sequence"/>
</dbReference>
<proteinExistence type="inferred from homology"/>
<sequence>MDDSARPATQLTAFLEGQKFGCVLADPFRDRPAESLGGGAFEDLCALPVAEHMEDRAHCYLWVPNALLPEGMKLLQSWGFKYTSNIVWQKSSDLQGEEGPEIFTDATALLLFGIRGKNVRTLAPARSTVNFIQPGEGGDPALALKPDAQYGLIERCSWGPFLELFGRGSREGWTVWSADAA</sequence>
<reference evidence="4" key="2">
    <citation type="submission" date="2023-07" db="EMBL/GenBank/DDBJ databases">
        <title>Yangia mangrovi SAOS 153D genome.</title>
        <authorList>
            <person name="Verma A."/>
            <person name="Pal Y."/>
            <person name="Sundharam S."/>
            <person name="Bisht B."/>
            <person name="Srinivasan K."/>
        </authorList>
    </citation>
    <scope>NUCLEOTIDE SEQUENCE [LARGE SCALE GENOMIC DNA]</scope>
    <source>
        <strain evidence="4">SAOS 153D</strain>
    </source>
</reference>
<dbReference type="PROSITE" id="PS51143">
    <property type="entry name" value="MT_A70"/>
    <property type="match status" value="1"/>
</dbReference>
<dbReference type="RefSeq" id="WP_095881898.1">
    <property type="nucleotide sequence ID" value="NZ_NTHN02000020.1"/>
</dbReference>
<evidence type="ECO:0000313" key="2">
    <source>
        <dbReference type="EMBL" id="MCT4371029.1"/>
    </source>
</evidence>